<protein>
    <submittedName>
        <fullName evidence="3">RasC</fullName>
    </submittedName>
</protein>
<evidence type="ECO:0000313" key="4">
    <source>
        <dbReference type="Proteomes" id="UP001431209"/>
    </source>
</evidence>
<sequence length="297" mass="34106">MQNEDIIRIIALYIGPCVKETYKLSTVNKQFQEIFNSDFVWSYIWKNKYPMQQNVLNGNFKFCYHQMYLFQKTSPHRKDVNKDIKVVVTGGGGVGKSALVIRYVSGQFIYEYDPTIEDSYRKMVRVGDKDVILDILGMFTHEAFFHISIDTAGPEEYSAMRDAYLRHADYTILCYDCTSRRTLVELHDFYDQVQRINKISKKTPAKLLVVECKRDADVSDATCIPQQEGIDLARSFNAIFITTSAKSNINVEKAFQTIAEDGLMIDPNIIETLNKGECIVSSDTKMPKTKKNKCLIM</sequence>
<dbReference type="SMART" id="SM00176">
    <property type="entry name" value="RAN"/>
    <property type="match status" value="1"/>
</dbReference>
<accession>A0AAW2Z7E0</accession>
<dbReference type="SMART" id="SM00174">
    <property type="entry name" value="RHO"/>
    <property type="match status" value="1"/>
</dbReference>
<dbReference type="PANTHER" id="PTHR24070">
    <property type="entry name" value="RAS, DI-RAS, AND RHEB FAMILY MEMBERS OF SMALL GTPASE SUPERFAMILY"/>
    <property type="match status" value="1"/>
</dbReference>
<dbReference type="SUPFAM" id="SSF52540">
    <property type="entry name" value="P-loop containing nucleoside triphosphate hydrolases"/>
    <property type="match status" value="1"/>
</dbReference>
<evidence type="ECO:0000256" key="2">
    <source>
        <dbReference type="ARBA" id="ARBA00023134"/>
    </source>
</evidence>
<dbReference type="SMART" id="SM00175">
    <property type="entry name" value="RAB"/>
    <property type="match status" value="1"/>
</dbReference>
<reference evidence="3 4" key="1">
    <citation type="submission" date="2024-03" db="EMBL/GenBank/DDBJ databases">
        <title>The Acrasis kona genome and developmental transcriptomes reveal deep origins of eukaryotic multicellular pathways.</title>
        <authorList>
            <person name="Sheikh S."/>
            <person name="Fu C.-J."/>
            <person name="Brown M.W."/>
            <person name="Baldauf S.L."/>
        </authorList>
    </citation>
    <scope>NUCLEOTIDE SEQUENCE [LARGE SCALE GENOMIC DNA]</scope>
    <source>
        <strain evidence="3 4">ATCC MYA-3509</strain>
    </source>
</reference>
<dbReference type="InterPro" id="IPR005225">
    <property type="entry name" value="Small_GTP-bd"/>
</dbReference>
<gene>
    <name evidence="3" type="ORF">AKO1_003295</name>
</gene>
<dbReference type="PROSITE" id="PS51420">
    <property type="entry name" value="RHO"/>
    <property type="match status" value="1"/>
</dbReference>
<dbReference type="GO" id="GO:0003924">
    <property type="term" value="F:GTPase activity"/>
    <property type="evidence" value="ECO:0007669"/>
    <property type="project" value="InterPro"/>
</dbReference>
<dbReference type="PRINTS" id="PR00449">
    <property type="entry name" value="RASTRNSFRMNG"/>
</dbReference>
<dbReference type="InterPro" id="IPR020849">
    <property type="entry name" value="Small_GTPase_Ras-type"/>
</dbReference>
<name>A0AAW2Z7E0_9EUKA</name>
<dbReference type="GO" id="GO:0016020">
    <property type="term" value="C:membrane"/>
    <property type="evidence" value="ECO:0007669"/>
    <property type="project" value="InterPro"/>
</dbReference>
<dbReference type="Gene3D" id="3.40.50.300">
    <property type="entry name" value="P-loop containing nucleotide triphosphate hydrolases"/>
    <property type="match status" value="1"/>
</dbReference>
<evidence type="ECO:0000256" key="1">
    <source>
        <dbReference type="ARBA" id="ARBA00022741"/>
    </source>
</evidence>
<dbReference type="PROSITE" id="PS51421">
    <property type="entry name" value="RAS"/>
    <property type="match status" value="1"/>
</dbReference>
<dbReference type="GO" id="GO:0005525">
    <property type="term" value="F:GTP binding"/>
    <property type="evidence" value="ECO:0007669"/>
    <property type="project" value="UniProtKB-KW"/>
</dbReference>
<dbReference type="EMBL" id="JAOPGA020001159">
    <property type="protein sequence ID" value="KAL0485711.1"/>
    <property type="molecule type" value="Genomic_DNA"/>
</dbReference>
<dbReference type="SMART" id="SM00173">
    <property type="entry name" value="RAS"/>
    <property type="match status" value="1"/>
</dbReference>
<organism evidence="3 4">
    <name type="scientific">Acrasis kona</name>
    <dbReference type="NCBI Taxonomy" id="1008807"/>
    <lineage>
        <taxon>Eukaryota</taxon>
        <taxon>Discoba</taxon>
        <taxon>Heterolobosea</taxon>
        <taxon>Tetramitia</taxon>
        <taxon>Eutetramitia</taxon>
        <taxon>Acrasidae</taxon>
        <taxon>Acrasis</taxon>
    </lineage>
</organism>
<dbReference type="NCBIfam" id="TIGR00231">
    <property type="entry name" value="small_GTP"/>
    <property type="match status" value="1"/>
</dbReference>
<dbReference type="PROSITE" id="PS51419">
    <property type="entry name" value="RAB"/>
    <property type="match status" value="1"/>
</dbReference>
<dbReference type="AlphaFoldDB" id="A0AAW2Z7E0"/>
<dbReference type="Pfam" id="PF00071">
    <property type="entry name" value="Ras"/>
    <property type="match status" value="1"/>
</dbReference>
<keyword evidence="2" id="KW-0342">GTP-binding</keyword>
<dbReference type="Proteomes" id="UP001431209">
    <property type="component" value="Unassembled WGS sequence"/>
</dbReference>
<keyword evidence="1" id="KW-0547">Nucleotide-binding</keyword>
<evidence type="ECO:0000313" key="3">
    <source>
        <dbReference type="EMBL" id="KAL0485711.1"/>
    </source>
</evidence>
<dbReference type="GO" id="GO:0007165">
    <property type="term" value="P:signal transduction"/>
    <property type="evidence" value="ECO:0007669"/>
    <property type="project" value="InterPro"/>
</dbReference>
<keyword evidence="4" id="KW-1185">Reference proteome</keyword>
<dbReference type="InterPro" id="IPR027417">
    <property type="entry name" value="P-loop_NTPase"/>
</dbReference>
<proteinExistence type="predicted"/>
<comment type="caution">
    <text evidence="3">The sequence shown here is derived from an EMBL/GenBank/DDBJ whole genome shotgun (WGS) entry which is preliminary data.</text>
</comment>
<dbReference type="InterPro" id="IPR001806">
    <property type="entry name" value="Small_GTPase"/>
</dbReference>